<evidence type="ECO:0000313" key="4">
    <source>
        <dbReference type="Proteomes" id="UP001153069"/>
    </source>
</evidence>
<feature type="compositionally biased region" description="Low complexity" evidence="1">
    <location>
        <begin position="622"/>
        <end position="635"/>
    </location>
</feature>
<feature type="compositionally biased region" description="Polar residues" evidence="1">
    <location>
        <begin position="608"/>
        <end position="621"/>
    </location>
</feature>
<feature type="compositionally biased region" description="Polar residues" evidence="1">
    <location>
        <begin position="248"/>
        <end position="258"/>
    </location>
</feature>
<feature type="region of interest" description="Disordered" evidence="1">
    <location>
        <begin position="176"/>
        <end position="199"/>
    </location>
</feature>
<protein>
    <submittedName>
        <fullName evidence="3">Leucine Rich Repeat</fullName>
    </submittedName>
</protein>
<feature type="region of interest" description="Disordered" evidence="1">
    <location>
        <begin position="107"/>
        <end position="157"/>
    </location>
</feature>
<keyword evidence="2" id="KW-0472">Membrane</keyword>
<evidence type="ECO:0000256" key="1">
    <source>
        <dbReference type="SAM" id="MobiDB-lite"/>
    </source>
</evidence>
<sequence>MSGEATPSYGCYANVLHKGRLGSLTVMPSALIFTVLDANNVPTGKERSWPWAVVKKHFIKSVSPDRHLIKLILHKMPAVIMETSSKEDLEKMRSDIAAAMRVIASGDANEDQEDRRKLGAIGALVRSEEGPTRRRKKSPPRKLKSLPEDAGRMQQPNAAIREASQQLDMYKRNKFNIHQPDSKPASQQQSATSEMMNSISSPNAAIRQASQELNAFKRDPSVLTSSKTRSRSNSPKSIPNKNALPKSPKQSSKTTNPIVSPKQSSKKPPSSNSHAPIITPPNAAIRQASQQLDNYKREARNQPLDTTGPLNKAPKSPKQSSRKLPPLPPQRKDGGNSSQQEQQQPSSVAAHPQQHHRPNQNPSMRSSRTRSRSNSPTSEPRSHVAKAAADNPHNTTSSRQKDARHHSPKRTMPVQSTKPNRNIRKLPATSKDDEEPEHRRSSGSSKVERRSEPIRRSPTTGRQEQPRPRQERTHESNHVPVAALRRGGNVRRQPTPGAVAIQGINQPHGDSEESSSSSSEDPPSPRTSADRNILVEAELVEGSTQFAGDIIVEAQPLQEREMRCRDAWKSRRMRLGFFGLACVMLLLIVGIVLGFTLSRDTGGDDQAVQESESSAFTPINQTGSGTPIAGTTTAAPQSTTNPTASAIQSPTVTLAPTSGPSSATISATMAPTRADQWTPGSSLAPGGGFDFLNFLEEWFMFDGVPASTLRALQDSASAQSRAREWLLQDRNLELYDIARVMQRFALATFYYATNGENWSLNSLWLEYDVHECQWYNNKEACHFDGTTYTQFALIEEGLTGTLPPEFFWITTMICHPRLEICS</sequence>
<dbReference type="AlphaFoldDB" id="A0A9N8EBD8"/>
<feature type="compositionally biased region" description="Polar residues" evidence="1">
    <location>
        <begin position="636"/>
        <end position="664"/>
    </location>
</feature>
<feature type="region of interest" description="Disordered" evidence="1">
    <location>
        <begin position="215"/>
        <end position="529"/>
    </location>
</feature>
<name>A0A9N8EBD8_9STRA</name>
<feature type="transmembrane region" description="Helical" evidence="2">
    <location>
        <begin position="575"/>
        <end position="597"/>
    </location>
</feature>
<feature type="region of interest" description="Disordered" evidence="1">
    <location>
        <begin position="601"/>
        <end position="664"/>
    </location>
</feature>
<evidence type="ECO:0000313" key="3">
    <source>
        <dbReference type="EMBL" id="CAB9517194.1"/>
    </source>
</evidence>
<reference evidence="3" key="1">
    <citation type="submission" date="2020-06" db="EMBL/GenBank/DDBJ databases">
        <authorList>
            <consortium name="Plant Systems Biology data submission"/>
        </authorList>
    </citation>
    <scope>NUCLEOTIDE SEQUENCE</scope>
    <source>
        <strain evidence="3">D6</strain>
    </source>
</reference>
<feature type="compositionally biased region" description="Low complexity" evidence="1">
    <location>
        <begin position="337"/>
        <end position="347"/>
    </location>
</feature>
<accession>A0A9N8EBD8</accession>
<proteinExistence type="predicted"/>
<dbReference type="EMBL" id="CAICTM010000838">
    <property type="protein sequence ID" value="CAB9517194.1"/>
    <property type="molecule type" value="Genomic_DNA"/>
</dbReference>
<feature type="compositionally biased region" description="Basic and acidic residues" evidence="1">
    <location>
        <begin position="436"/>
        <end position="455"/>
    </location>
</feature>
<feature type="compositionally biased region" description="Polar residues" evidence="1">
    <location>
        <begin position="184"/>
        <end position="199"/>
    </location>
</feature>
<feature type="compositionally biased region" description="Low complexity" evidence="1">
    <location>
        <begin position="361"/>
        <end position="379"/>
    </location>
</feature>
<evidence type="ECO:0000256" key="2">
    <source>
        <dbReference type="SAM" id="Phobius"/>
    </source>
</evidence>
<feature type="compositionally biased region" description="Basic and acidic residues" evidence="1">
    <location>
        <begin position="464"/>
        <end position="477"/>
    </location>
</feature>
<gene>
    <name evidence="3" type="ORF">SEMRO_839_G209220.1</name>
</gene>
<keyword evidence="2" id="KW-1133">Transmembrane helix</keyword>
<keyword evidence="4" id="KW-1185">Reference proteome</keyword>
<organism evidence="3 4">
    <name type="scientific">Seminavis robusta</name>
    <dbReference type="NCBI Taxonomy" id="568900"/>
    <lineage>
        <taxon>Eukaryota</taxon>
        <taxon>Sar</taxon>
        <taxon>Stramenopiles</taxon>
        <taxon>Ochrophyta</taxon>
        <taxon>Bacillariophyta</taxon>
        <taxon>Bacillariophyceae</taxon>
        <taxon>Bacillariophycidae</taxon>
        <taxon>Naviculales</taxon>
        <taxon>Naviculaceae</taxon>
        <taxon>Seminavis</taxon>
    </lineage>
</organism>
<feature type="compositionally biased region" description="Polar residues" evidence="1">
    <location>
        <begin position="222"/>
        <end position="240"/>
    </location>
</feature>
<feature type="compositionally biased region" description="Basic residues" evidence="1">
    <location>
        <begin position="133"/>
        <end position="144"/>
    </location>
</feature>
<feature type="compositionally biased region" description="Low complexity" evidence="1">
    <location>
        <begin position="260"/>
        <end position="273"/>
    </location>
</feature>
<dbReference type="Proteomes" id="UP001153069">
    <property type="component" value="Unassembled WGS sequence"/>
</dbReference>
<keyword evidence="2" id="KW-0812">Transmembrane</keyword>
<comment type="caution">
    <text evidence="3">The sequence shown here is derived from an EMBL/GenBank/DDBJ whole genome shotgun (WGS) entry which is preliminary data.</text>
</comment>